<evidence type="ECO:0000256" key="5">
    <source>
        <dbReference type="ARBA" id="ARBA00015611"/>
    </source>
</evidence>
<dbReference type="InterPro" id="IPR050344">
    <property type="entry name" value="Peptidase_M1_aminopeptidases"/>
</dbReference>
<dbReference type="Gene3D" id="2.60.40.1730">
    <property type="entry name" value="tricorn interacting facor f3 domain"/>
    <property type="match status" value="1"/>
</dbReference>
<dbReference type="GO" id="GO:0005615">
    <property type="term" value="C:extracellular space"/>
    <property type="evidence" value="ECO:0007669"/>
    <property type="project" value="TreeGrafter"/>
</dbReference>
<evidence type="ECO:0000256" key="10">
    <source>
        <dbReference type="ARBA" id="ARBA00022833"/>
    </source>
</evidence>
<keyword evidence="10" id="KW-0862">Zinc</keyword>
<dbReference type="PANTHER" id="PTHR11533:SF174">
    <property type="entry name" value="PUROMYCIN-SENSITIVE AMINOPEPTIDASE-RELATED"/>
    <property type="match status" value="1"/>
</dbReference>
<dbReference type="InterPro" id="IPR027268">
    <property type="entry name" value="Peptidase_M4/M1_CTD_sf"/>
</dbReference>
<dbReference type="InterPro" id="IPR045357">
    <property type="entry name" value="Aminopeptidase_N-like_N"/>
</dbReference>
<comment type="similarity">
    <text evidence="3">Belongs to the peptidase M1 family.</text>
</comment>
<proteinExistence type="inferred from homology"/>
<evidence type="ECO:0000256" key="4">
    <source>
        <dbReference type="ARBA" id="ARBA00012564"/>
    </source>
</evidence>
<dbReference type="PANTHER" id="PTHR11533">
    <property type="entry name" value="PROTEASE M1 ZINC METALLOPROTEASE"/>
    <property type="match status" value="1"/>
</dbReference>
<evidence type="ECO:0000256" key="12">
    <source>
        <dbReference type="ARBA" id="ARBA00029811"/>
    </source>
</evidence>
<feature type="compositionally biased region" description="Polar residues" evidence="14">
    <location>
        <begin position="692"/>
        <end position="708"/>
    </location>
</feature>
<evidence type="ECO:0000256" key="14">
    <source>
        <dbReference type="SAM" id="MobiDB-lite"/>
    </source>
</evidence>
<dbReference type="GO" id="GO:0006508">
    <property type="term" value="P:proteolysis"/>
    <property type="evidence" value="ECO:0007669"/>
    <property type="project" value="UniProtKB-KW"/>
</dbReference>
<accession>A0A7T7S2I7</accession>
<feature type="domain" description="Peptidase M1 membrane alanine aminopeptidase" evidence="15">
    <location>
        <begin position="259"/>
        <end position="474"/>
    </location>
</feature>
<feature type="domain" description="Aminopeptidase N-like N-terminal" evidence="17">
    <location>
        <begin position="112"/>
        <end position="213"/>
    </location>
</feature>
<dbReference type="Pfam" id="PF01433">
    <property type="entry name" value="Peptidase_M1"/>
    <property type="match status" value="1"/>
</dbReference>
<dbReference type="NCBIfam" id="TIGR02412">
    <property type="entry name" value="pepN_strep_liv"/>
    <property type="match status" value="1"/>
</dbReference>
<feature type="domain" description="ERAP1-like C-terminal" evidence="16">
    <location>
        <begin position="728"/>
        <end position="928"/>
    </location>
</feature>
<evidence type="ECO:0000256" key="2">
    <source>
        <dbReference type="ARBA" id="ARBA00001947"/>
    </source>
</evidence>
<dbReference type="GO" id="GO:0070006">
    <property type="term" value="F:metalloaminopeptidase activity"/>
    <property type="evidence" value="ECO:0007669"/>
    <property type="project" value="TreeGrafter"/>
</dbReference>
<dbReference type="Proteomes" id="UP000595895">
    <property type="component" value="Chromosome"/>
</dbReference>
<evidence type="ECO:0000256" key="6">
    <source>
        <dbReference type="ARBA" id="ARBA00022438"/>
    </source>
</evidence>
<keyword evidence="6 18" id="KW-0031">Aminopeptidase</keyword>
<dbReference type="GO" id="GO:0016285">
    <property type="term" value="F:alanyl aminopeptidase activity"/>
    <property type="evidence" value="ECO:0007669"/>
    <property type="project" value="UniProtKB-EC"/>
</dbReference>
<dbReference type="KEGG" id="awe:JG540_05350"/>
<dbReference type="Pfam" id="PF11838">
    <property type="entry name" value="ERAP1_C"/>
    <property type="match status" value="1"/>
</dbReference>
<dbReference type="InterPro" id="IPR012778">
    <property type="entry name" value="Pept_M1_aminopeptidase"/>
</dbReference>
<dbReference type="GO" id="GO:0005737">
    <property type="term" value="C:cytoplasm"/>
    <property type="evidence" value="ECO:0007669"/>
    <property type="project" value="TreeGrafter"/>
</dbReference>
<dbReference type="SUPFAM" id="SSF55486">
    <property type="entry name" value="Metalloproteases ('zincins'), catalytic domain"/>
    <property type="match status" value="1"/>
</dbReference>
<reference evidence="18 19" key="1">
    <citation type="submission" date="2020-12" db="EMBL/GenBank/DDBJ databases">
        <authorList>
            <person name="Zhou J."/>
        </authorList>
    </citation>
    <scope>NUCLEOTIDE SEQUENCE [LARGE SCALE GENOMIC DNA]</scope>
    <source>
        <strain evidence="18 19">CCUG 61299</strain>
    </source>
</reference>
<dbReference type="InterPro" id="IPR024571">
    <property type="entry name" value="ERAP1-like_C_dom"/>
</dbReference>
<gene>
    <name evidence="18" type="primary">pepN</name>
    <name evidence="18" type="ORF">JG540_05350</name>
</gene>
<dbReference type="Pfam" id="PF17900">
    <property type="entry name" value="Peptidase_M1_N"/>
    <property type="match status" value="1"/>
</dbReference>
<keyword evidence="9 18" id="KW-0378">Hydrolase</keyword>
<evidence type="ECO:0000259" key="17">
    <source>
        <dbReference type="Pfam" id="PF17900"/>
    </source>
</evidence>
<feature type="region of interest" description="Disordered" evidence="14">
    <location>
        <begin position="1"/>
        <end position="25"/>
    </location>
</feature>
<evidence type="ECO:0000256" key="3">
    <source>
        <dbReference type="ARBA" id="ARBA00010136"/>
    </source>
</evidence>
<dbReference type="EMBL" id="CP066802">
    <property type="protein sequence ID" value="QQM68353.1"/>
    <property type="molecule type" value="Genomic_DNA"/>
</dbReference>
<evidence type="ECO:0000256" key="8">
    <source>
        <dbReference type="ARBA" id="ARBA00022723"/>
    </source>
</evidence>
<evidence type="ECO:0000259" key="16">
    <source>
        <dbReference type="Pfam" id="PF11838"/>
    </source>
</evidence>
<dbReference type="InterPro" id="IPR001930">
    <property type="entry name" value="Peptidase_M1"/>
</dbReference>
<dbReference type="InterPro" id="IPR014782">
    <property type="entry name" value="Peptidase_M1_dom"/>
</dbReference>
<name>A0A7T7S2I7_9ACTO</name>
<evidence type="ECO:0000256" key="7">
    <source>
        <dbReference type="ARBA" id="ARBA00022670"/>
    </source>
</evidence>
<evidence type="ECO:0000256" key="1">
    <source>
        <dbReference type="ARBA" id="ARBA00000098"/>
    </source>
</evidence>
<dbReference type="CDD" id="cd09602">
    <property type="entry name" value="M1_APN"/>
    <property type="match status" value="1"/>
</dbReference>
<evidence type="ECO:0000256" key="11">
    <source>
        <dbReference type="ARBA" id="ARBA00023049"/>
    </source>
</evidence>
<sequence length="945" mass="103347">MPETVTAPSGHAAPKPDQPASPRNLGREECAWRSALLRLESLEVHLDLTPATRPQDSRFPVRSRLVVDVRQASSEGAWVDFLGQAVGSLEVDGQRVEVRWDGARLTLPPLAVGQHLLEVEAVGQFSNSGQGLHRFHDPVDQATYLYTHFEPSDARRAWPCLEQPDLKAPFTLTVEHPQGWLLLGNGVVASTGTTAAGNQLTRFAPTKPLPSYLTALAAGPWHQVTGQWRSRLRPQDPPVDLSWCCRASLAEHLDAAELLETTRSGLDLYDRSYGFPYPWGSYDSVLVPEYNLGAMENPGCVTFNEDLFLYRGPATRAQRGGRANVVLHEMCHMWFGDLVTPRWWDDIWLKESFADHQGTWAQAEATGFDDAWVAFAAGRKAWAYLEDSRPETTHPIVATVADVEAARQTFDGISYAKGAAVLKQLVAHVGQEAFTAAAQRLFQEHAFGNASLADLMRVLSEATGRDMEAWAQAWLRTSGPSVIRPQLEATDGHVRSLRLEQECTDPRTGQQVLRPHTLKVGFYQLTAQGQLQRTQSLSVVLDQESVDLPQAQGLPVPDLLTVNDEDLTYAVVRPDPRSLRTALEHLAALPDPLTRAVWWSVLHNLVRDALLSPQEFIQAVITQADDSTAPATLGLLLEQARLASRLCPPAERLAALLPLTVLDEIGTQTDQADGQLAEKATGEETGPGEAGNQESGSQAAGNQESGSQAVGAASLGAWPLLRQAAAGSDAQLVRARAWVRAAGGLGQAPSQWLDLAERRLRQVLGGELAGLELDHELRWSVLTSLARIGRLGEEDLRIQEQADPSSSGLVAALRVRHSAPTASLKEQVFTRLLEDRSLSNDQVDALVQAFNPDAHRGLTAVFTTRYLEHLEQVWAGRSQEVASRLVSGLFPHAGSQQDAQDVRSWLASHGQAPAALTHLLRKHLSDLERCLRCQEVCTQAATPEE</sequence>
<dbReference type="SUPFAM" id="SSF63737">
    <property type="entry name" value="Leukotriene A4 hydrolase N-terminal domain"/>
    <property type="match status" value="1"/>
</dbReference>
<dbReference type="GO" id="GO:0042277">
    <property type="term" value="F:peptide binding"/>
    <property type="evidence" value="ECO:0007669"/>
    <property type="project" value="TreeGrafter"/>
</dbReference>
<organism evidence="18 19">
    <name type="scientific">Actinomyces weissii</name>
    <dbReference type="NCBI Taxonomy" id="675090"/>
    <lineage>
        <taxon>Bacteria</taxon>
        <taxon>Bacillati</taxon>
        <taxon>Actinomycetota</taxon>
        <taxon>Actinomycetes</taxon>
        <taxon>Actinomycetales</taxon>
        <taxon>Actinomycetaceae</taxon>
        <taxon>Actinomyces</taxon>
    </lineage>
</organism>
<evidence type="ECO:0000259" key="15">
    <source>
        <dbReference type="Pfam" id="PF01433"/>
    </source>
</evidence>
<evidence type="ECO:0000256" key="13">
    <source>
        <dbReference type="ARBA" id="ARBA00031533"/>
    </source>
</evidence>
<keyword evidence="19" id="KW-1185">Reference proteome</keyword>
<keyword evidence="11" id="KW-0482">Metalloprotease</keyword>
<dbReference type="PRINTS" id="PR00756">
    <property type="entry name" value="ALADIPTASE"/>
</dbReference>
<evidence type="ECO:0000313" key="19">
    <source>
        <dbReference type="Proteomes" id="UP000595895"/>
    </source>
</evidence>
<dbReference type="GO" id="GO:0043171">
    <property type="term" value="P:peptide catabolic process"/>
    <property type="evidence" value="ECO:0007669"/>
    <property type="project" value="TreeGrafter"/>
</dbReference>
<evidence type="ECO:0000313" key="18">
    <source>
        <dbReference type="EMBL" id="QQM68353.1"/>
    </source>
</evidence>
<dbReference type="GO" id="GO:0008270">
    <property type="term" value="F:zinc ion binding"/>
    <property type="evidence" value="ECO:0007669"/>
    <property type="project" value="InterPro"/>
</dbReference>
<evidence type="ECO:0000256" key="9">
    <source>
        <dbReference type="ARBA" id="ARBA00022801"/>
    </source>
</evidence>
<keyword evidence="8" id="KW-0479">Metal-binding</keyword>
<dbReference type="GO" id="GO:0016020">
    <property type="term" value="C:membrane"/>
    <property type="evidence" value="ECO:0007669"/>
    <property type="project" value="TreeGrafter"/>
</dbReference>
<comment type="catalytic activity">
    <reaction evidence="1">
        <text>Release of an N-terminal amino acid, Xaa-|-Yaa- from a peptide, amide or arylamide. Xaa is preferably Ala, but may be most amino acids including Pro (slow action). When a terminal hydrophobic residue is followed by a prolyl residue, the two may be released as an intact Xaa-Pro dipeptide.</text>
        <dbReference type="EC" id="3.4.11.2"/>
    </reaction>
</comment>
<feature type="region of interest" description="Disordered" evidence="14">
    <location>
        <begin position="673"/>
        <end position="708"/>
    </location>
</feature>
<protein>
    <recommendedName>
        <fullName evidence="5">Aminopeptidase N</fullName>
        <ecNumber evidence="4">3.4.11.2</ecNumber>
    </recommendedName>
    <alternativeName>
        <fullName evidence="12">Alanine aminopeptidase</fullName>
    </alternativeName>
    <alternativeName>
        <fullName evidence="13">Lysyl aminopeptidase</fullName>
    </alternativeName>
</protein>
<dbReference type="InterPro" id="IPR042097">
    <property type="entry name" value="Aminopeptidase_N-like_N_sf"/>
</dbReference>
<keyword evidence="7" id="KW-0645">Protease</keyword>
<dbReference type="Gene3D" id="1.10.390.10">
    <property type="entry name" value="Neutral Protease Domain 2"/>
    <property type="match status" value="1"/>
</dbReference>
<comment type="cofactor">
    <cofactor evidence="2">
        <name>Zn(2+)</name>
        <dbReference type="ChEBI" id="CHEBI:29105"/>
    </cofactor>
</comment>
<dbReference type="AlphaFoldDB" id="A0A7T7S2I7"/>
<dbReference type="EC" id="3.4.11.2" evidence="4"/>